<evidence type="ECO:0000256" key="2">
    <source>
        <dbReference type="SAM" id="SignalP"/>
    </source>
</evidence>
<dbReference type="EMBL" id="LT550334">
    <property type="protein sequence ID" value="SAL95490.1"/>
    <property type="molecule type" value="Genomic_DNA"/>
</dbReference>
<keyword evidence="2" id="KW-0732">Signal</keyword>
<gene>
    <name evidence="3" type="primary">ABSGL_00819.1 scaffold 958</name>
</gene>
<sequence>MKALSFYLLVTVMTFMETISAQNVPPPRMTMPKRLPDMVFYKKSGVDELRYFGDCLSLEQMVVVEILYVSPSTCQYYTDITCKTPTSDPSETHAESDKAAPKKPKGYLKCVPLKK</sequence>
<accession>A0A163IV17</accession>
<protein>
    <submittedName>
        <fullName evidence="3">Uncharacterized protein</fullName>
    </submittedName>
</protein>
<name>A0A163IV17_ABSGL</name>
<evidence type="ECO:0000313" key="3">
    <source>
        <dbReference type="EMBL" id="SAL95490.1"/>
    </source>
</evidence>
<feature type="chain" id="PRO_5007843209" evidence="2">
    <location>
        <begin position="22"/>
        <end position="115"/>
    </location>
</feature>
<dbReference type="InParanoid" id="A0A163IV17"/>
<reference evidence="3" key="1">
    <citation type="submission" date="2016-04" db="EMBL/GenBank/DDBJ databases">
        <authorList>
            <person name="Evans L.H."/>
            <person name="Alamgir A."/>
            <person name="Owens N."/>
            <person name="Weber N.D."/>
            <person name="Virtaneva K."/>
            <person name="Barbian K."/>
            <person name="Babar A."/>
            <person name="Rosenke K."/>
        </authorList>
    </citation>
    <scope>NUCLEOTIDE SEQUENCE [LARGE SCALE GENOMIC DNA]</scope>
    <source>
        <strain evidence="3">CBS 101.48</strain>
    </source>
</reference>
<feature type="region of interest" description="Disordered" evidence="1">
    <location>
        <begin position="85"/>
        <end position="105"/>
    </location>
</feature>
<organism evidence="3">
    <name type="scientific">Absidia glauca</name>
    <name type="common">Pin mould</name>
    <dbReference type="NCBI Taxonomy" id="4829"/>
    <lineage>
        <taxon>Eukaryota</taxon>
        <taxon>Fungi</taxon>
        <taxon>Fungi incertae sedis</taxon>
        <taxon>Mucoromycota</taxon>
        <taxon>Mucoromycotina</taxon>
        <taxon>Mucoromycetes</taxon>
        <taxon>Mucorales</taxon>
        <taxon>Cunninghamellaceae</taxon>
        <taxon>Absidia</taxon>
    </lineage>
</organism>
<dbReference type="Proteomes" id="UP000078561">
    <property type="component" value="Unassembled WGS sequence"/>
</dbReference>
<feature type="compositionally biased region" description="Basic and acidic residues" evidence="1">
    <location>
        <begin position="90"/>
        <end position="100"/>
    </location>
</feature>
<feature type="signal peptide" evidence="2">
    <location>
        <begin position="1"/>
        <end position="21"/>
    </location>
</feature>
<evidence type="ECO:0000313" key="4">
    <source>
        <dbReference type="Proteomes" id="UP000078561"/>
    </source>
</evidence>
<dbReference type="AlphaFoldDB" id="A0A163IV17"/>
<keyword evidence="4" id="KW-1185">Reference proteome</keyword>
<evidence type="ECO:0000256" key="1">
    <source>
        <dbReference type="SAM" id="MobiDB-lite"/>
    </source>
</evidence>
<proteinExistence type="predicted"/>